<dbReference type="WBParaSite" id="ECPE_0000709401-mRNA-1">
    <property type="protein sequence ID" value="ECPE_0000709401-mRNA-1"/>
    <property type="gene ID" value="ECPE_0000709401"/>
</dbReference>
<dbReference type="AlphaFoldDB" id="A0A183AJE4"/>
<sequence>LSKVSKPWQMIDEHGDIVENADHDDVDEVSSISSGWSFMQPDGEFDTQSRSDSPHILIDTPQSSRRSLNRSPNSGRLRHQSLPNSMDSPVRPDTDAQAMSGSTRPVGLSRSARRVKGPERADSVACVTRGLPNPVQSRQMNARWNGATHVSRRKAIRNTLCVDSQHAKCLRRGAQTSRSYQRKQVALLAGGQLPQARRN</sequence>
<proteinExistence type="predicted"/>
<accession>A0A183AJE4</accession>
<feature type="compositionally biased region" description="Low complexity" evidence="1">
    <location>
        <begin position="63"/>
        <end position="75"/>
    </location>
</feature>
<organism evidence="2">
    <name type="scientific">Echinostoma caproni</name>
    <dbReference type="NCBI Taxonomy" id="27848"/>
    <lineage>
        <taxon>Eukaryota</taxon>
        <taxon>Metazoa</taxon>
        <taxon>Spiralia</taxon>
        <taxon>Lophotrochozoa</taxon>
        <taxon>Platyhelminthes</taxon>
        <taxon>Trematoda</taxon>
        <taxon>Digenea</taxon>
        <taxon>Plagiorchiida</taxon>
        <taxon>Echinostomata</taxon>
        <taxon>Echinostomatoidea</taxon>
        <taxon>Echinostomatidae</taxon>
        <taxon>Echinostoma</taxon>
    </lineage>
</organism>
<feature type="compositionally biased region" description="Basic and acidic residues" evidence="1">
    <location>
        <begin position="11"/>
        <end position="23"/>
    </location>
</feature>
<protein>
    <submittedName>
        <fullName evidence="2">Nuclear protein MDM1</fullName>
    </submittedName>
</protein>
<evidence type="ECO:0000313" key="2">
    <source>
        <dbReference type="WBParaSite" id="ECPE_0000709401-mRNA-1"/>
    </source>
</evidence>
<reference evidence="2" key="1">
    <citation type="submission" date="2016-06" db="UniProtKB">
        <authorList>
            <consortium name="WormBaseParasite"/>
        </authorList>
    </citation>
    <scope>IDENTIFICATION</scope>
</reference>
<evidence type="ECO:0000256" key="1">
    <source>
        <dbReference type="SAM" id="MobiDB-lite"/>
    </source>
</evidence>
<name>A0A183AJE4_9TREM</name>
<feature type="region of interest" description="Disordered" evidence="1">
    <location>
        <begin position="1"/>
        <end position="122"/>
    </location>
</feature>